<dbReference type="Gene3D" id="2.60.40.1120">
    <property type="entry name" value="Carboxypeptidase-like, regulatory domain"/>
    <property type="match status" value="1"/>
</dbReference>
<dbReference type="InterPro" id="IPR008969">
    <property type="entry name" value="CarboxyPept-like_regulatory"/>
</dbReference>
<proteinExistence type="predicted"/>
<accession>A0A3M0Z149</accession>
<dbReference type="Proteomes" id="UP000269410">
    <property type="component" value="Unassembled WGS sequence"/>
</dbReference>
<feature type="transmembrane region" description="Helical" evidence="1">
    <location>
        <begin position="34"/>
        <end position="56"/>
    </location>
</feature>
<sequence>MKNIKLSDMEPVPVPKNVIDAEFKLFGSFTVSQFLKILAGGLISLVIFFVEINILIKAPIMLLSIGVGFLMAWVPRFSFLFWGFVKAIFISPRYVWTREGYVPEILMEPQKTKKYEDLKVSVSKSTKKVDINSLPLAEILSQGSKVKTSAKDPSTDLLSNDPLEISYLSPGSSEIINKYFEQYQKNEEAKESLNNKNLNTNTQSLSDRTSGEASLIKKRKLPTNAKELAAEIKRLKFELFKLKKDANYTANEKKIIDQINELYREIKLLISKQDTNNLPNTSIQNQTKTNNTEGKEVFGIVVNKTNIPVGESKVIFISQNGEKIETITGTDGKFSTHKKLPFGEYSVSIEKPGMKFHSYKITIGTEVLPAFKFRER</sequence>
<protein>
    <submittedName>
        <fullName evidence="2">Uncharacterized protein</fullName>
    </submittedName>
</protein>
<dbReference type="EMBL" id="RFKV01000056">
    <property type="protein sequence ID" value="RMD77186.1"/>
    <property type="molecule type" value="Genomic_DNA"/>
</dbReference>
<feature type="transmembrane region" description="Helical" evidence="1">
    <location>
        <begin position="62"/>
        <end position="85"/>
    </location>
</feature>
<organism evidence="2 3">
    <name type="scientific">Candidatus Dojkabacteria bacterium</name>
    <dbReference type="NCBI Taxonomy" id="2099670"/>
    <lineage>
        <taxon>Bacteria</taxon>
        <taxon>Candidatus Dojkabacteria</taxon>
    </lineage>
</organism>
<comment type="caution">
    <text evidence="2">The sequence shown here is derived from an EMBL/GenBank/DDBJ whole genome shotgun (WGS) entry which is preliminary data.</text>
</comment>
<evidence type="ECO:0000313" key="2">
    <source>
        <dbReference type="EMBL" id="RMD77186.1"/>
    </source>
</evidence>
<evidence type="ECO:0000313" key="3">
    <source>
        <dbReference type="Proteomes" id="UP000269410"/>
    </source>
</evidence>
<keyword evidence="1" id="KW-1133">Transmembrane helix</keyword>
<keyword evidence="1" id="KW-0812">Transmembrane</keyword>
<gene>
    <name evidence="2" type="ORF">D6810_01685</name>
</gene>
<reference evidence="2 3" key="1">
    <citation type="submission" date="2018-10" db="EMBL/GenBank/DDBJ databases">
        <title>Thermophilic Lithotrophy and Phototrophy in an Intertidal, Iron-rich, Geothermal Spring.</title>
        <authorList>
            <person name="Ward L.M."/>
            <person name="Idei A."/>
            <person name="Nakagawa M."/>
            <person name="Ueno Y."/>
            <person name="Fischer W."/>
            <person name="Mcglynn S.E."/>
        </authorList>
    </citation>
    <scope>NUCLEOTIDE SEQUENCE [LARGE SCALE GENOMIC DNA]</scope>
    <source>
        <strain evidence="2">J137</strain>
    </source>
</reference>
<keyword evidence="1" id="KW-0472">Membrane</keyword>
<dbReference type="AlphaFoldDB" id="A0A3M0Z149"/>
<name>A0A3M0Z149_9BACT</name>
<dbReference type="SUPFAM" id="SSF49464">
    <property type="entry name" value="Carboxypeptidase regulatory domain-like"/>
    <property type="match status" value="1"/>
</dbReference>
<evidence type="ECO:0000256" key="1">
    <source>
        <dbReference type="SAM" id="Phobius"/>
    </source>
</evidence>